<dbReference type="GO" id="GO:0003677">
    <property type="term" value="F:DNA binding"/>
    <property type="evidence" value="ECO:0007669"/>
    <property type="project" value="UniProtKB-KW"/>
</dbReference>
<feature type="domain" description="HTH merR-type" evidence="2">
    <location>
        <begin position="16"/>
        <end position="85"/>
    </location>
</feature>
<comment type="caution">
    <text evidence="3">The sequence shown here is derived from an EMBL/GenBank/DDBJ whole genome shotgun (WGS) entry which is preliminary data.</text>
</comment>
<evidence type="ECO:0000313" key="4">
    <source>
        <dbReference type="Proteomes" id="UP000472580"/>
    </source>
</evidence>
<dbReference type="InterPro" id="IPR000551">
    <property type="entry name" value="MerR-type_HTH_dom"/>
</dbReference>
<dbReference type="InterPro" id="IPR009061">
    <property type="entry name" value="DNA-bd_dom_put_sf"/>
</dbReference>
<dbReference type="AlphaFoldDB" id="A0A6L6YI38"/>
<dbReference type="Pfam" id="PF13411">
    <property type="entry name" value="MerR_1"/>
    <property type="match status" value="1"/>
</dbReference>
<keyword evidence="4" id="KW-1185">Reference proteome</keyword>
<proteinExistence type="predicted"/>
<evidence type="ECO:0000256" key="1">
    <source>
        <dbReference type="ARBA" id="ARBA00023125"/>
    </source>
</evidence>
<sequence>MKKKLAALPEIPNKRYFPIREASDLCGVKDYVLRFWEKEFSQLRPLKRGAHRAYRKKDIEIARRIRELVHGEGYKLSAARQILTQELEALKNNKPVQEPGAPAELKISREAVTADIGELEEIISNLEKIADFLHT</sequence>
<accession>A0A6L6YI38</accession>
<dbReference type="SUPFAM" id="SSF46955">
    <property type="entry name" value="Putative DNA-binding domain"/>
    <property type="match status" value="1"/>
</dbReference>
<dbReference type="PANTHER" id="PTHR30204">
    <property type="entry name" value="REDOX-CYCLING DRUG-SENSING TRANSCRIPTIONAL ACTIVATOR SOXR"/>
    <property type="match status" value="1"/>
</dbReference>
<evidence type="ECO:0000313" key="3">
    <source>
        <dbReference type="EMBL" id="MVX57330.1"/>
    </source>
</evidence>
<name>A0A6L6YI38_9BURK</name>
<keyword evidence="1" id="KW-0238">DNA-binding</keyword>
<reference evidence="3 4" key="1">
    <citation type="submission" date="2019-12" db="EMBL/GenBank/DDBJ databases">
        <title>Microbes associate with the intestines of laboratory mice.</title>
        <authorList>
            <person name="Navarre W."/>
            <person name="Wong E."/>
        </authorList>
    </citation>
    <scope>NUCLEOTIDE SEQUENCE [LARGE SCALE GENOMIC DNA]</scope>
    <source>
        <strain evidence="3 4">NM82_D38</strain>
    </source>
</reference>
<dbReference type="PROSITE" id="PS50937">
    <property type="entry name" value="HTH_MERR_2"/>
    <property type="match status" value="1"/>
</dbReference>
<evidence type="ECO:0000259" key="2">
    <source>
        <dbReference type="PROSITE" id="PS50937"/>
    </source>
</evidence>
<organism evidence="3 4">
    <name type="scientific">Parasutterella muris</name>
    <dbReference type="NCBI Taxonomy" id="2565572"/>
    <lineage>
        <taxon>Bacteria</taxon>
        <taxon>Pseudomonadati</taxon>
        <taxon>Pseudomonadota</taxon>
        <taxon>Betaproteobacteria</taxon>
        <taxon>Burkholderiales</taxon>
        <taxon>Sutterellaceae</taxon>
        <taxon>Parasutterella</taxon>
    </lineage>
</organism>
<dbReference type="GO" id="GO:0003700">
    <property type="term" value="F:DNA-binding transcription factor activity"/>
    <property type="evidence" value="ECO:0007669"/>
    <property type="project" value="InterPro"/>
</dbReference>
<dbReference type="RefSeq" id="WP_160335756.1">
    <property type="nucleotide sequence ID" value="NZ_CALPCR010000024.1"/>
</dbReference>
<dbReference type="Proteomes" id="UP000472580">
    <property type="component" value="Unassembled WGS sequence"/>
</dbReference>
<gene>
    <name evidence="3" type="ORF">E5987_08970</name>
</gene>
<dbReference type="InterPro" id="IPR047057">
    <property type="entry name" value="MerR_fam"/>
</dbReference>
<dbReference type="Gene3D" id="1.10.1660.10">
    <property type="match status" value="1"/>
</dbReference>
<dbReference type="OrthoDB" id="9810140at2"/>
<dbReference type="EMBL" id="WSRP01000028">
    <property type="protein sequence ID" value="MVX57330.1"/>
    <property type="molecule type" value="Genomic_DNA"/>
</dbReference>
<protein>
    <submittedName>
        <fullName evidence="3">MerR family transcriptional regulator</fullName>
    </submittedName>
</protein>
<dbReference type="PANTHER" id="PTHR30204:SF15">
    <property type="entry name" value="BLL5018 PROTEIN"/>
    <property type="match status" value="1"/>
</dbReference>